<dbReference type="RefSeq" id="WP_238587846.1">
    <property type="nucleotide sequence ID" value="NZ_CAAAIX010000035.1"/>
</dbReference>
<dbReference type="EMBL" id="FTNL01000033">
    <property type="protein sequence ID" value="SIR87266.1"/>
    <property type="molecule type" value="Genomic_DNA"/>
</dbReference>
<dbReference type="Proteomes" id="UP000186808">
    <property type="component" value="Unassembled WGS sequence"/>
</dbReference>
<dbReference type="STRING" id="464.Lgor_1207"/>
<reference evidence="1 3" key="1">
    <citation type="submission" date="2017-01" db="EMBL/GenBank/DDBJ databases">
        <authorList>
            <person name="Varghese N."/>
            <person name="Submissions S."/>
        </authorList>
    </citation>
    <scope>NUCLEOTIDE SEQUENCE [LARGE SCALE GENOMIC DNA]</scope>
    <source>
        <strain evidence="1 3">ATCC 33342</strain>
    </source>
</reference>
<proteinExistence type="predicted"/>
<dbReference type="AlphaFoldDB" id="A0A377GKL2"/>
<protein>
    <submittedName>
        <fullName evidence="2">Uncharacterized protein</fullName>
    </submittedName>
</protein>
<organism evidence="2 4">
    <name type="scientific">Fluoribacter gormanii</name>
    <dbReference type="NCBI Taxonomy" id="464"/>
    <lineage>
        <taxon>Bacteria</taxon>
        <taxon>Pseudomonadati</taxon>
        <taxon>Pseudomonadota</taxon>
        <taxon>Gammaproteobacteria</taxon>
        <taxon>Legionellales</taxon>
        <taxon>Legionellaceae</taxon>
        <taxon>Fluoribacter</taxon>
    </lineage>
</organism>
<keyword evidence="3" id="KW-1185">Reference proteome</keyword>
<evidence type="ECO:0000313" key="3">
    <source>
        <dbReference type="Proteomes" id="UP000186808"/>
    </source>
</evidence>
<dbReference type="EMBL" id="UGGV01000001">
    <property type="protein sequence ID" value="STO25154.1"/>
    <property type="molecule type" value="Genomic_DNA"/>
</dbReference>
<evidence type="ECO:0000313" key="1">
    <source>
        <dbReference type="EMBL" id="SIR87266.1"/>
    </source>
</evidence>
<accession>A0A377GKL2</accession>
<evidence type="ECO:0000313" key="2">
    <source>
        <dbReference type="EMBL" id="STO25154.1"/>
    </source>
</evidence>
<gene>
    <name evidence="2" type="ORF">NCTC11401_01984</name>
    <name evidence="1" type="ORF">SAMN05421777_13316</name>
</gene>
<name>A0A377GKL2_9GAMM</name>
<evidence type="ECO:0000313" key="4">
    <source>
        <dbReference type="Proteomes" id="UP000254374"/>
    </source>
</evidence>
<dbReference type="Proteomes" id="UP000254374">
    <property type="component" value="Unassembled WGS sequence"/>
</dbReference>
<sequence>MSQYGADTMDSKIEKKSFTLTMLGTLTDFTPELKQTAKPTPYTKGAKVKDYPKGETLSVVTSLIKTKIPAKTSKVDGKDPYPFQADELTVINGPKTDGANVGEKIGFGLAAILKAIARGQTSINIIAHSRGAVESILIAHELEAIQTIIAPSATFEEVLKQLSEQQVKRQKGTPTNNTPDIIEPLKSQINLIPKEEQEQWFNELKASLPNASINFFGIDPVPGDCFPITWYDERFFTLPEIIKNVELIYYANERSDWGFTPIFPEVVSKEKQNFVRYSMPGHHGTGSNGNDGSQQGIIVSPDGYKTTHVQKLMIYKLISFLSKQDVAFNDATQIFHQYTALGRKYSANNNEPNSINVAELDFPEILRKLYTAIAKNQIGYDAYNSTHYSYMGLTKQRRTLLKGHIYGFFNDIFSTYSGYVNEEHALLMQAHFFKIFGLDTKRKNLADMIATASSILEENIKKIANKEHSILDSEVTRKTVLETFGIVIQQVSQQFLTDDWTSIEKQKEKEMLHQAILDILTKFQELSVSDNGTIKKFVEELLNLSFTRINHTLMLQSQGLEKDFNCLQESIDNRLIHFFSALLMQANQNENSPSVILDEIINSEEYKTLPNHPSAIKITHIYKKLDGKGLEKYSIEQLTKSYEEQFANTIEDFARLYQQIQTLLYDLAAMRYMVPSDKIKLDELLLLNQANGLIATAAERFYKDRPLSLPPISESEFMKLTEEHAVKHFGIVDRRKEKSKEPEKVNLETSSAFSRTFSFFWSPMSKMFYGSQVTTSANGEIAPKDEIMSIPK</sequence>
<reference evidence="2 4" key="2">
    <citation type="submission" date="2018-06" db="EMBL/GenBank/DDBJ databases">
        <authorList>
            <consortium name="Pathogen Informatics"/>
            <person name="Doyle S."/>
        </authorList>
    </citation>
    <scope>NUCLEOTIDE SEQUENCE [LARGE SCALE GENOMIC DNA]</scope>
    <source>
        <strain evidence="2 4">NCTC11401</strain>
    </source>
</reference>